<comment type="caution">
    <text evidence="1">The sequence shown here is derived from an EMBL/GenBank/DDBJ whole genome shotgun (WGS) entry which is preliminary data.</text>
</comment>
<gene>
    <name evidence="1" type="ORF">H3146_10970</name>
</gene>
<dbReference type="RefSeq" id="WP_181354192.1">
    <property type="nucleotide sequence ID" value="NZ_JABJWZ010000075.1"/>
</dbReference>
<reference evidence="2" key="1">
    <citation type="submission" date="2020-05" db="EMBL/GenBank/DDBJ databases">
        <title>Classification of alakaliphilic streptomycetes isolated from an alkaline soil next to Lonar Crater, India and a proposal for the recognition of Streptomyces alkaliterrae sp. nov.</title>
        <authorList>
            <person name="Golinska P."/>
        </authorList>
    </citation>
    <scope>NUCLEOTIDE SEQUENCE [LARGE SCALE GENOMIC DNA]</scope>
    <source>
        <strain evidence="2">OF3</strain>
    </source>
</reference>
<sequence>MTTPRTVYDGELRVHYCQFDVVSGTEDHVDFGGRTGQRNGLCIATTPGALFLVTGLHTGTVGLTVELHDTSPPIEYHWEEVVEVSFRPVSSRLAVVPWGDGALCETRLDVRDHRVRYCALGMDEARERESEILEGDLMVDRYLLQFWPAPPAPDEVIRQTSASAAYWHGLTAGN</sequence>
<organism evidence="1 2">
    <name type="scientific">Streptomyces alkaliterrae</name>
    <dbReference type="NCBI Taxonomy" id="2213162"/>
    <lineage>
        <taxon>Bacteria</taxon>
        <taxon>Bacillati</taxon>
        <taxon>Actinomycetota</taxon>
        <taxon>Actinomycetes</taxon>
        <taxon>Kitasatosporales</taxon>
        <taxon>Streptomycetaceae</taxon>
        <taxon>Streptomyces</taxon>
    </lineage>
</organism>
<evidence type="ECO:0000313" key="2">
    <source>
        <dbReference type="Proteomes" id="UP000525686"/>
    </source>
</evidence>
<protein>
    <submittedName>
        <fullName evidence="1">Uncharacterized protein</fullName>
    </submittedName>
</protein>
<accession>A0A7W3WK64</accession>
<evidence type="ECO:0000313" key="1">
    <source>
        <dbReference type="EMBL" id="MBB1253881.1"/>
    </source>
</evidence>
<dbReference type="EMBL" id="JABJWZ010000075">
    <property type="protein sequence ID" value="MBB1253881.1"/>
    <property type="molecule type" value="Genomic_DNA"/>
</dbReference>
<proteinExistence type="predicted"/>
<dbReference type="Proteomes" id="UP000525686">
    <property type="component" value="Unassembled WGS sequence"/>
</dbReference>
<name>A0A7W3WK64_9ACTN</name>
<dbReference type="AlphaFoldDB" id="A0A7W3WK64"/>